<evidence type="ECO:0008006" key="4">
    <source>
        <dbReference type="Google" id="ProtNLM"/>
    </source>
</evidence>
<organism evidence="2 3">
    <name type="scientific">Hoylesella shahii DSM 15611 = JCM 12083</name>
    <dbReference type="NCBI Taxonomy" id="1122991"/>
    <lineage>
        <taxon>Bacteria</taxon>
        <taxon>Pseudomonadati</taxon>
        <taxon>Bacteroidota</taxon>
        <taxon>Bacteroidia</taxon>
        <taxon>Bacteroidales</taxon>
        <taxon>Prevotellaceae</taxon>
        <taxon>Hoylesella</taxon>
    </lineage>
</organism>
<keyword evidence="3" id="KW-1185">Reference proteome</keyword>
<comment type="caution">
    <text evidence="2">The sequence shown here is derived from an EMBL/GenBank/DDBJ whole genome shotgun (WGS) entry which is preliminary data.</text>
</comment>
<dbReference type="Gene3D" id="2.180.10.10">
    <property type="entry name" value="RHS repeat-associated core"/>
    <property type="match status" value="1"/>
</dbReference>
<dbReference type="Proteomes" id="UP000248314">
    <property type="component" value="Unassembled WGS sequence"/>
</dbReference>
<accession>A0A318HU26</accession>
<dbReference type="EMBL" id="QJJX01000074">
    <property type="protein sequence ID" value="PXX15570.1"/>
    <property type="molecule type" value="Genomic_DNA"/>
</dbReference>
<proteinExistence type="predicted"/>
<dbReference type="AlphaFoldDB" id="A0A318HU26"/>
<evidence type="ECO:0000313" key="2">
    <source>
        <dbReference type="EMBL" id="PXX15570.1"/>
    </source>
</evidence>
<reference evidence="2 3" key="1">
    <citation type="submission" date="2018-05" db="EMBL/GenBank/DDBJ databases">
        <title>Genomic Encyclopedia of Type Strains, Phase I: the one thousand microbial genomes (KMG-I) project.</title>
        <authorList>
            <person name="Kyrpides N."/>
        </authorList>
    </citation>
    <scope>NUCLEOTIDE SEQUENCE [LARGE SCALE GENOMIC DNA]</scope>
    <source>
        <strain evidence="2 3">DSM 15611</strain>
    </source>
</reference>
<dbReference type="RefSeq" id="WP_025817797.1">
    <property type="nucleotide sequence ID" value="NZ_BAIZ01000092.1"/>
</dbReference>
<gene>
    <name evidence="2" type="ORF">EJ73_02837</name>
</gene>
<dbReference type="STRING" id="1122991.GCA_000613445_00115"/>
<protein>
    <recommendedName>
        <fullName evidence="4">YD repeat-containing protein</fullName>
    </recommendedName>
</protein>
<sequence length="205" mass="23129">MGRDLKTVHTSIKSNKKGKEEAIVSQVGYDKNGRTIYTRMFNGTENTNGCRACCHSQRRQHYANAILIRPRRQYSGHFQRYYTKGTEETERVRRSGSMDGLDADKEKMEKPLGGAFSHTYAYDELNRLIRAEGKAYGLGYAMDMSFGLMGEPLTKAQRTDSGSVAGSYALTYEYGDSDGLTIIGVEDTYQQTFTKNSKNINSKKY</sequence>
<evidence type="ECO:0000256" key="1">
    <source>
        <dbReference type="SAM" id="MobiDB-lite"/>
    </source>
</evidence>
<name>A0A318HU26_9BACT</name>
<evidence type="ECO:0000313" key="3">
    <source>
        <dbReference type="Proteomes" id="UP000248314"/>
    </source>
</evidence>
<feature type="region of interest" description="Disordered" evidence="1">
    <location>
        <begin position="85"/>
        <end position="104"/>
    </location>
</feature>